<gene>
    <name evidence="1" type="ORF">HNP84_003363</name>
</gene>
<keyword evidence="2" id="KW-1185">Reference proteome</keyword>
<proteinExistence type="predicted"/>
<comment type="caution">
    <text evidence="1">The sequence shown here is derived from an EMBL/GenBank/DDBJ whole genome shotgun (WGS) entry which is preliminary data.</text>
</comment>
<accession>A0A840P8V1</accession>
<dbReference type="RefSeq" id="WP_185050581.1">
    <property type="nucleotide sequence ID" value="NZ_BAABIX010000001.1"/>
</dbReference>
<sequence>MTPGRTLALDLDGVDVQPLAIVPAEGAASLESLLGANAMTEVAASCSPTCSCCVACCCCCCG</sequence>
<dbReference type="AlphaFoldDB" id="A0A840P8V1"/>
<protein>
    <submittedName>
        <fullName evidence="1">Uncharacterized protein</fullName>
    </submittedName>
</protein>
<evidence type="ECO:0000313" key="1">
    <source>
        <dbReference type="EMBL" id="MBB5133637.1"/>
    </source>
</evidence>
<dbReference type="EMBL" id="JACHGN010000006">
    <property type="protein sequence ID" value="MBB5133637.1"/>
    <property type="molecule type" value="Genomic_DNA"/>
</dbReference>
<reference evidence="1 2" key="1">
    <citation type="submission" date="2020-08" db="EMBL/GenBank/DDBJ databases">
        <title>Genomic Encyclopedia of Type Strains, Phase IV (KMG-IV): sequencing the most valuable type-strain genomes for metagenomic binning, comparative biology and taxonomic classification.</title>
        <authorList>
            <person name="Goeker M."/>
        </authorList>
    </citation>
    <scope>NUCLEOTIDE SEQUENCE [LARGE SCALE GENOMIC DNA]</scope>
    <source>
        <strain evidence="1 2">DSM 45615</strain>
    </source>
</reference>
<organism evidence="1 2">
    <name type="scientific">Thermocatellispora tengchongensis</name>
    <dbReference type="NCBI Taxonomy" id="1073253"/>
    <lineage>
        <taxon>Bacteria</taxon>
        <taxon>Bacillati</taxon>
        <taxon>Actinomycetota</taxon>
        <taxon>Actinomycetes</taxon>
        <taxon>Streptosporangiales</taxon>
        <taxon>Streptosporangiaceae</taxon>
        <taxon>Thermocatellispora</taxon>
    </lineage>
</organism>
<name>A0A840P8V1_9ACTN</name>
<dbReference type="Proteomes" id="UP000578449">
    <property type="component" value="Unassembled WGS sequence"/>
</dbReference>
<evidence type="ECO:0000313" key="2">
    <source>
        <dbReference type="Proteomes" id="UP000578449"/>
    </source>
</evidence>